<dbReference type="SMART" id="SM00267">
    <property type="entry name" value="GGDEF"/>
    <property type="match status" value="1"/>
</dbReference>
<dbReference type="InterPro" id="IPR029787">
    <property type="entry name" value="Nucleotide_cyclase"/>
</dbReference>
<name>A0A6I2KYW8_9BURK</name>
<dbReference type="PROSITE" id="PS50110">
    <property type="entry name" value="RESPONSE_REGULATORY"/>
    <property type="match status" value="1"/>
</dbReference>
<protein>
    <submittedName>
        <fullName evidence="6">EAL domain-containing protein</fullName>
    </submittedName>
</protein>
<dbReference type="EMBL" id="WKJK01000005">
    <property type="protein sequence ID" value="MRW90710.1"/>
    <property type="molecule type" value="Genomic_DNA"/>
</dbReference>
<accession>A0A6I2KYW8</accession>
<sequence>MQIPKVLLVNDDQASLYALESLLLDAANQQIYQLMTASSGKEALRHVLLHEFAVILLDVSMPGMDGFETAEAIHSHPRSAGTPIIFITAHYADELNRLKAYQKGAADYLFTPVIPQILQAKVAVFVEMAKKNLQLRIKSDELTSLNQDLRVQRLQDLERINAELEQEIRERKQAEQRAHELSTRDALTNLFNRRALIQQLEHATATADRSGIGFALLFLDLDKFKQINDHYGHEVGDELLRQMAARLTAAVRVADIVARLGGDEFVVLIEGKSASANAARVGRKIEMACALPFDIGNHRLKSGASIGIALYPQDGASAQALLKNADTAMYHAKQNAAAPVQFFHEALNVRERERDQWTLELRKALAAGQLELRYQPQVDISTGNVIAAEALLHWRHPVHGLLAAPQFLPHVQERALLDRIDHWLIAQSCSHVALWQRLNGTTTDGPLCIWINLTTPQLHPDLLHTLPTLMRKHGLAPGSIGLELNEKLLLEATEPLAKLLTQLQAAGVRVALDDFGSARSSLAACKRWQLNALKIDRSFVHGIGNDEGGTDIVAAVVHLAKALRMRVVALGVNTRQQLEVLQELGCHSCQGDLFYPPLPAAGLLEQAGETHINLPTLLNNEE</sequence>
<dbReference type="FunFam" id="3.30.70.270:FF:000001">
    <property type="entry name" value="Diguanylate cyclase domain protein"/>
    <property type="match status" value="1"/>
</dbReference>
<dbReference type="InterPro" id="IPR035919">
    <property type="entry name" value="EAL_sf"/>
</dbReference>
<dbReference type="Pfam" id="PF00072">
    <property type="entry name" value="Response_reg"/>
    <property type="match status" value="1"/>
</dbReference>
<organism evidence="6 7">
    <name type="scientific">Duganella guangzhouensis</name>
    <dbReference type="NCBI Taxonomy" id="2666084"/>
    <lineage>
        <taxon>Bacteria</taxon>
        <taxon>Pseudomonadati</taxon>
        <taxon>Pseudomonadota</taxon>
        <taxon>Betaproteobacteria</taxon>
        <taxon>Burkholderiales</taxon>
        <taxon>Oxalobacteraceae</taxon>
        <taxon>Telluria group</taxon>
        <taxon>Duganella</taxon>
    </lineage>
</organism>
<evidence type="ECO:0000313" key="6">
    <source>
        <dbReference type="EMBL" id="MRW90710.1"/>
    </source>
</evidence>
<dbReference type="GO" id="GO:0000160">
    <property type="term" value="P:phosphorelay signal transduction system"/>
    <property type="evidence" value="ECO:0007669"/>
    <property type="project" value="InterPro"/>
</dbReference>
<feature type="modified residue" description="4-aspartylphosphate" evidence="1">
    <location>
        <position position="58"/>
    </location>
</feature>
<feature type="domain" description="Response regulatory" evidence="3">
    <location>
        <begin position="5"/>
        <end position="126"/>
    </location>
</feature>
<dbReference type="SUPFAM" id="SSF52172">
    <property type="entry name" value="CheY-like"/>
    <property type="match status" value="1"/>
</dbReference>
<dbReference type="PANTHER" id="PTHR44757">
    <property type="entry name" value="DIGUANYLATE CYCLASE DGCP"/>
    <property type="match status" value="1"/>
</dbReference>
<evidence type="ECO:0000259" key="4">
    <source>
        <dbReference type="PROSITE" id="PS50883"/>
    </source>
</evidence>
<dbReference type="CDD" id="cd01949">
    <property type="entry name" value="GGDEF"/>
    <property type="match status" value="1"/>
</dbReference>
<dbReference type="RefSeq" id="WP_371867536.1">
    <property type="nucleotide sequence ID" value="NZ_WKJK01000005.1"/>
</dbReference>
<feature type="domain" description="EAL" evidence="4">
    <location>
        <begin position="354"/>
        <end position="611"/>
    </location>
</feature>
<dbReference type="NCBIfam" id="TIGR00254">
    <property type="entry name" value="GGDEF"/>
    <property type="match status" value="1"/>
</dbReference>
<reference evidence="6 7" key="1">
    <citation type="submission" date="2019-11" db="EMBL/GenBank/DDBJ databases">
        <title>Novel species isolated from a subtropical stream in China.</title>
        <authorList>
            <person name="Lu H."/>
        </authorList>
    </citation>
    <scope>NUCLEOTIDE SEQUENCE [LARGE SCALE GENOMIC DNA]</scope>
    <source>
        <strain evidence="6 7">FT80W</strain>
    </source>
</reference>
<dbReference type="CDD" id="cd01948">
    <property type="entry name" value="EAL"/>
    <property type="match status" value="1"/>
</dbReference>
<dbReference type="Proteomes" id="UP000433309">
    <property type="component" value="Unassembled WGS sequence"/>
</dbReference>
<dbReference type="GO" id="GO:0003824">
    <property type="term" value="F:catalytic activity"/>
    <property type="evidence" value="ECO:0007669"/>
    <property type="project" value="UniProtKB-ARBA"/>
</dbReference>
<keyword evidence="1" id="KW-0597">Phosphoprotein</keyword>
<dbReference type="InterPro" id="IPR001789">
    <property type="entry name" value="Sig_transdc_resp-reg_receiver"/>
</dbReference>
<dbReference type="InterPro" id="IPR000160">
    <property type="entry name" value="GGDEF_dom"/>
</dbReference>
<dbReference type="AlphaFoldDB" id="A0A6I2KYW8"/>
<evidence type="ECO:0000313" key="7">
    <source>
        <dbReference type="Proteomes" id="UP000433309"/>
    </source>
</evidence>
<comment type="caution">
    <text evidence="6">The sequence shown here is derived from an EMBL/GenBank/DDBJ whole genome shotgun (WGS) entry which is preliminary data.</text>
</comment>
<dbReference type="SMART" id="SM00448">
    <property type="entry name" value="REC"/>
    <property type="match status" value="1"/>
</dbReference>
<dbReference type="SMART" id="SM00052">
    <property type="entry name" value="EAL"/>
    <property type="match status" value="1"/>
</dbReference>
<evidence type="ECO:0000259" key="5">
    <source>
        <dbReference type="PROSITE" id="PS50887"/>
    </source>
</evidence>
<dbReference type="InterPro" id="IPR011006">
    <property type="entry name" value="CheY-like_superfamily"/>
</dbReference>
<dbReference type="Pfam" id="PF00990">
    <property type="entry name" value="GGDEF"/>
    <property type="match status" value="1"/>
</dbReference>
<evidence type="ECO:0000256" key="2">
    <source>
        <dbReference type="SAM" id="Coils"/>
    </source>
</evidence>
<dbReference type="Gene3D" id="3.40.50.2300">
    <property type="match status" value="1"/>
</dbReference>
<dbReference type="InterPro" id="IPR052155">
    <property type="entry name" value="Biofilm_reg_signaling"/>
</dbReference>
<evidence type="ECO:0000259" key="3">
    <source>
        <dbReference type="PROSITE" id="PS50110"/>
    </source>
</evidence>
<proteinExistence type="predicted"/>
<keyword evidence="2" id="KW-0175">Coiled coil</keyword>
<dbReference type="Gene3D" id="3.20.20.450">
    <property type="entry name" value="EAL domain"/>
    <property type="match status" value="1"/>
</dbReference>
<feature type="domain" description="GGDEF" evidence="5">
    <location>
        <begin position="212"/>
        <end position="345"/>
    </location>
</feature>
<keyword evidence="7" id="KW-1185">Reference proteome</keyword>
<dbReference type="PANTHER" id="PTHR44757:SF2">
    <property type="entry name" value="BIOFILM ARCHITECTURE MAINTENANCE PROTEIN MBAA"/>
    <property type="match status" value="1"/>
</dbReference>
<dbReference type="PROSITE" id="PS50887">
    <property type="entry name" value="GGDEF"/>
    <property type="match status" value="1"/>
</dbReference>
<dbReference type="Pfam" id="PF00563">
    <property type="entry name" value="EAL"/>
    <property type="match status" value="1"/>
</dbReference>
<dbReference type="SUPFAM" id="SSF141868">
    <property type="entry name" value="EAL domain-like"/>
    <property type="match status" value="1"/>
</dbReference>
<evidence type="ECO:0000256" key="1">
    <source>
        <dbReference type="PROSITE-ProRule" id="PRU00169"/>
    </source>
</evidence>
<dbReference type="InterPro" id="IPR043128">
    <property type="entry name" value="Rev_trsase/Diguanyl_cyclase"/>
</dbReference>
<dbReference type="PROSITE" id="PS50883">
    <property type="entry name" value="EAL"/>
    <property type="match status" value="1"/>
</dbReference>
<dbReference type="Gene3D" id="3.30.70.270">
    <property type="match status" value="1"/>
</dbReference>
<gene>
    <name evidence="6" type="ORF">GJ699_11985</name>
</gene>
<feature type="coiled-coil region" evidence="2">
    <location>
        <begin position="147"/>
        <end position="184"/>
    </location>
</feature>
<dbReference type="InterPro" id="IPR001633">
    <property type="entry name" value="EAL_dom"/>
</dbReference>
<dbReference type="SUPFAM" id="SSF55073">
    <property type="entry name" value="Nucleotide cyclase"/>
    <property type="match status" value="1"/>
</dbReference>